<feature type="compositionally biased region" description="Basic and acidic residues" evidence="2">
    <location>
        <begin position="15"/>
        <end position="24"/>
    </location>
</feature>
<reference evidence="3" key="1">
    <citation type="submission" date="2021-01" db="EMBL/GenBank/DDBJ databases">
        <title>YIM 132084 draft genome.</title>
        <authorList>
            <person name="An D."/>
        </authorList>
    </citation>
    <scope>NUCLEOTIDE SEQUENCE</scope>
    <source>
        <strain evidence="3">YIM 132084</strain>
    </source>
</reference>
<dbReference type="InterPro" id="IPR044855">
    <property type="entry name" value="CoA-Trfase_III_dom3_sf"/>
</dbReference>
<organism evidence="3 4">
    <name type="scientific">Nakamurella leprariae</name>
    <dbReference type="NCBI Taxonomy" id="2803911"/>
    <lineage>
        <taxon>Bacteria</taxon>
        <taxon>Bacillati</taxon>
        <taxon>Actinomycetota</taxon>
        <taxon>Actinomycetes</taxon>
        <taxon>Nakamurellales</taxon>
        <taxon>Nakamurellaceae</taxon>
        <taxon>Nakamurella</taxon>
    </lineage>
</organism>
<evidence type="ECO:0000256" key="1">
    <source>
        <dbReference type="ARBA" id="ARBA00022679"/>
    </source>
</evidence>
<keyword evidence="4" id="KW-1185">Reference proteome</keyword>
<proteinExistence type="predicted"/>
<dbReference type="Pfam" id="PF02515">
    <property type="entry name" value="CoA_transf_3"/>
    <property type="match status" value="1"/>
</dbReference>
<sequence>MTVTQPGRTPGSAAAERRPLRLDDEGVPGVSRSATPGALEGVRVLDLSKFWAGPALTEVLGNMGAEVIKVEAVQSPDPWRAGGARSGPTSLGDAPPAELSAIFNAVNRNKLGITLDLSREEGRDLFRRLVPQVDVVVENYTPRVMAKFGFQWPALRELNPELVYISLPGFGSTGPWKDHVGYAWPTEETSGFPHLTGYEGGRPMLWGSAAADAIAGVTGAVGVLAALLHRRRTGVGQWIDLSQVEALTSFLGGSVVDAALNGTERPRRGNTDLRFEPQGVHPAAGDDRWVVVAVQDDTQWAALCGVIGRADLAERTDLADRAGRAAAREEIATAISDWTRDRPGREAATRLQEAGVAAAPVTPGHELIEDPQLQARDFFEFVDRRWIGPQPHHGMWAKFSRTPGTIRRPAPTLGEHNEAVLGGLLDLTAAELAELTDTQIIGTDAATLGKW</sequence>
<name>A0A939BZD7_9ACTN</name>
<keyword evidence="1 3" id="KW-0808">Transferase</keyword>
<dbReference type="InterPro" id="IPR023606">
    <property type="entry name" value="CoA-Trfase_III_dom_1_sf"/>
</dbReference>
<dbReference type="PANTHER" id="PTHR48207:SF3">
    <property type="entry name" value="SUCCINATE--HYDROXYMETHYLGLUTARATE COA-TRANSFERASE"/>
    <property type="match status" value="1"/>
</dbReference>
<dbReference type="GO" id="GO:0008410">
    <property type="term" value="F:CoA-transferase activity"/>
    <property type="evidence" value="ECO:0007669"/>
    <property type="project" value="TreeGrafter"/>
</dbReference>
<dbReference type="Gene3D" id="3.40.50.10540">
    <property type="entry name" value="Crotonobetainyl-coa:carnitine coa-transferase, domain 1"/>
    <property type="match status" value="1"/>
</dbReference>
<dbReference type="PANTHER" id="PTHR48207">
    <property type="entry name" value="SUCCINATE--HYDROXYMETHYLGLUTARATE COA-TRANSFERASE"/>
    <property type="match status" value="1"/>
</dbReference>
<comment type="caution">
    <text evidence="3">The sequence shown here is derived from an EMBL/GenBank/DDBJ whole genome shotgun (WGS) entry which is preliminary data.</text>
</comment>
<dbReference type="AlphaFoldDB" id="A0A939BZD7"/>
<dbReference type="SUPFAM" id="SSF89796">
    <property type="entry name" value="CoA-transferase family III (CaiB/BaiF)"/>
    <property type="match status" value="1"/>
</dbReference>
<dbReference type="InterPro" id="IPR050483">
    <property type="entry name" value="CoA-transferase_III_domain"/>
</dbReference>
<accession>A0A939BZD7</accession>
<dbReference type="RefSeq" id="WP_205260550.1">
    <property type="nucleotide sequence ID" value="NZ_JAERWK010000012.1"/>
</dbReference>
<evidence type="ECO:0000313" key="3">
    <source>
        <dbReference type="EMBL" id="MBM9467591.1"/>
    </source>
</evidence>
<dbReference type="InterPro" id="IPR003673">
    <property type="entry name" value="CoA-Trfase_fam_III"/>
</dbReference>
<evidence type="ECO:0000313" key="4">
    <source>
        <dbReference type="Proteomes" id="UP000663792"/>
    </source>
</evidence>
<evidence type="ECO:0000256" key="2">
    <source>
        <dbReference type="SAM" id="MobiDB-lite"/>
    </source>
</evidence>
<gene>
    <name evidence="3" type="ORF">JL106_09905</name>
</gene>
<feature type="region of interest" description="Disordered" evidence="2">
    <location>
        <begin position="1"/>
        <end position="35"/>
    </location>
</feature>
<dbReference type="EMBL" id="JAERWK010000012">
    <property type="protein sequence ID" value="MBM9467591.1"/>
    <property type="molecule type" value="Genomic_DNA"/>
</dbReference>
<dbReference type="Proteomes" id="UP000663792">
    <property type="component" value="Unassembled WGS sequence"/>
</dbReference>
<dbReference type="Gene3D" id="3.30.1540.10">
    <property type="entry name" value="formyl-coa transferase, domain 3"/>
    <property type="match status" value="1"/>
</dbReference>
<protein>
    <submittedName>
        <fullName evidence="3">CoA transferase</fullName>
    </submittedName>
</protein>